<dbReference type="EMBL" id="DTMF01000128">
    <property type="protein sequence ID" value="HGF33702.1"/>
    <property type="molecule type" value="Genomic_DNA"/>
</dbReference>
<name>A0A7C3V2M7_9BACT</name>
<proteinExistence type="predicted"/>
<sequence>MPQLLHTGRFGTIEVEKSWVETNLHICKLTQGGYVYVSGLPVTSEADLRKAIPAGPEREAALQWLANRELPEETPKKRIVVNPDGSCAFEDGSPVENISDILNHIPPGPFQDAAYRWLQEKKAQEKALQEKAAKAVVQATEVVKKEMAPKKAKKAAA</sequence>
<evidence type="ECO:0000313" key="1">
    <source>
        <dbReference type="EMBL" id="HGF33702.1"/>
    </source>
</evidence>
<accession>A0A7C3V2M7</accession>
<protein>
    <submittedName>
        <fullName evidence="1">Uncharacterized protein</fullName>
    </submittedName>
</protein>
<organism evidence="1">
    <name type="scientific">Desulfobacca acetoxidans</name>
    <dbReference type="NCBI Taxonomy" id="60893"/>
    <lineage>
        <taxon>Bacteria</taxon>
        <taxon>Pseudomonadati</taxon>
        <taxon>Thermodesulfobacteriota</taxon>
        <taxon>Desulfobaccia</taxon>
        <taxon>Desulfobaccales</taxon>
        <taxon>Desulfobaccaceae</taxon>
        <taxon>Desulfobacca</taxon>
    </lineage>
</organism>
<dbReference type="AlphaFoldDB" id="A0A7C3V2M7"/>
<reference evidence="1" key="1">
    <citation type="journal article" date="2020" name="mSystems">
        <title>Genome- and Community-Level Interaction Insights into Carbon Utilization and Element Cycling Functions of Hydrothermarchaeota in Hydrothermal Sediment.</title>
        <authorList>
            <person name="Zhou Z."/>
            <person name="Liu Y."/>
            <person name="Xu W."/>
            <person name="Pan J."/>
            <person name="Luo Z.H."/>
            <person name="Li M."/>
        </authorList>
    </citation>
    <scope>NUCLEOTIDE SEQUENCE [LARGE SCALE GENOMIC DNA]</scope>
    <source>
        <strain evidence="1">SpSt-897</strain>
    </source>
</reference>
<gene>
    <name evidence="1" type="ORF">ENW96_04830</name>
</gene>
<comment type="caution">
    <text evidence="1">The sequence shown here is derived from an EMBL/GenBank/DDBJ whole genome shotgun (WGS) entry which is preliminary data.</text>
</comment>